<evidence type="ECO:0000313" key="2">
    <source>
        <dbReference type="Proteomes" id="UP000266067"/>
    </source>
</evidence>
<keyword evidence="2" id="KW-1185">Reference proteome</keyword>
<gene>
    <name evidence="1" type="ORF">D2V08_01695</name>
</gene>
<dbReference type="EMBL" id="QXFH01000061">
    <property type="protein sequence ID" value="RIV36673.1"/>
    <property type="molecule type" value="Genomic_DNA"/>
</dbReference>
<dbReference type="NCBIfam" id="TIGR04131">
    <property type="entry name" value="Bac_Flav_CTERM"/>
    <property type="match status" value="1"/>
</dbReference>
<dbReference type="InterPro" id="IPR026341">
    <property type="entry name" value="T9SS_type_B"/>
</dbReference>
<comment type="caution">
    <text evidence="1">The sequence shown here is derived from an EMBL/GenBank/DDBJ whole genome shotgun (WGS) entry which is preliminary data.</text>
</comment>
<organism evidence="1 2">
    <name type="scientific">Flagellimonas lutimaris</name>
    <dbReference type="NCBI Taxonomy" id="475082"/>
    <lineage>
        <taxon>Bacteria</taxon>
        <taxon>Pseudomonadati</taxon>
        <taxon>Bacteroidota</taxon>
        <taxon>Flavobacteriia</taxon>
        <taxon>Flavobacteriales</taxon>
        <taxon>Flavobacteriaceae</taxon>
        <taxon>Flagellimonas</taxon>
    </lineage>
</organism>
<feature type="non-terminal residue" evidence="1">
    <location>
        <position position="1"/>
    </location>
</feature>
<dbReference type="OrthoDB" id="9805017at2"/>
<dbReference type="AlphaFoldDB" id="A0A3A1NDG8"/>
<evidence type="ECO:0000313" key="1">
    <source>
        <dbReference type="EMBL" id="RIV36673.1"/>
    </source>
</evidence>
<protein>
    <submittedName>
        <fullName evidence="1">Gliding motility-associated C-terminal domain-containing protein</fullName>
    </submittedName>
</protein>
<dbReference type="Pfam" id="PF17963">
    <property type="entry name" value="Big_9"/>
    <property type="match status" value="2"/>
</dbReference>
<accession>A0A3A1NDG8</accession>
<dbReference type="Pfam" id="PF13585">
    <property type="entry name" value="CHU_C"/>
    <property type="match status" value="1"/>
</dbReference>
<dbReference type="RefSeq" id="WP_147374046.1">
    <property type="nucleotide sequence ID" value="NZ_QXFH01000061.1"/>
</dbReference>
<name>A0A3A1NDG8_9FLAO</name>
<sequence length="525" mass="55197">TEAGTYTIDYTICDSADSGNCDTATVTVEVMQGAGNVIDAVDDGYTASVGEDGVIADSNVLSNDTYNGGPVTLADVILTSTPTDELIINEDGSVSVVPGTEAGTYTIDYTICDSADSGNCDTATVTVEVMQGAGNVVDAVDDAYAAETGDGGVIPDSNVLSNDTYNGGPVTLIDVILSSTPTDELVINEDGSVSVVSGTGIGTYTIDYTICDVMDVNNCDTATVTVEVMEGMGNTINAVDDSYTAEITDVGLIPDSNVLDNDTYNGGALTLEDVILTSTPTDELVINEDGSLSVVPGTEAGTYTIDYTICDIMDGNNCDTATVTVEVMQGADNIIDAVDDGYNAGSGGGIIADSDVLFNDTLNDEAVSLIDVILTSTPTNELVINEDGSVRVNPGTPAGTYTIDYTICEAANPDNCDSATVTVRVEDIEVNQMLTPNGDLKNDFLFIRGVEYIKSSTIKIFNRWGTLVFEGNNYDNVSNVFDGRVRGKSALSVNDYLPAGVYFYIFNYETEQGSFTDSEYIYISR</sequence>
<proteinExistence type="predicted"/>
<reference evidence="1 2" key="1">
    <citation type="submission" date="2018-08" db="EMBL/GenBank/DDBJ databases">
        <title>Proposal of Muricauda 72 sp.nov. and Muricauda NH166 sp.nov., isolated from seawater.</title>
        <authorList>
            <person name="Cheng H."/>
            <person name="Wu Y.-H."/>
            <person name="Guo L.-L."/>
            <person name="Xu X.-W."/>
        </authorList>
    </citation>
    <scope>NUCLEOTIDE SEQUENCE [LARGE SCALE GENOMIC DNA]</scope>
    <source>
        <strain evidence="1 2">KCTC 22173</strain>
    </source>
</reference>
<dbReference type="Proteomes" id="UP000266067">
    <property type="component" value="Unassembled WGS sequence"/>
</dbReference>